<dbReference type="STRING" id="314283.MED297_17213"/>
<dbReference type="Gene3D" id="3.20.20.80">
    <property type="entry name" value="Glycosidases"/>
    <property type="match status" value="1"/>
</dbReference>
<dbReference type="HOGENOM" id="CLU_006462_6_4_6"/>
<dbReference type="PANTHER" id="PTHR10357:SF210">
    <property type="entry name" value="MALTODEXTRIN GLUCOSIDASE"/>
    <property type="match status" value="1"/>
</dbReference>
<evidence type="ECO:0000313" key="5">
    <source>
        <dbReference type="Proteomes" id="UP000005953"/>
    </source>
</evidence>
<keyword evidence="5" id="KW-1185">Reference proteome</keyword>
<dbReference type="Gene3D" id="3.90.400.10">
    <property type="entry name" value="Oligo-1,6-glucosidase, Domain 2"/>
    <property type="match status" value="1"/>
</dbReference>
<dbReference type="CDD" id="cd11338">
    <property type="entry name" value="AmyAc_CMD"/>
    <property type="match status" value="1"/>
</dbReference>
<protein>
    <submittedName>
        <fullName evidence="4">Amylopullulanase</fullName>
    </submittedName>
</protein>
<dbReference type="InterPro" id="IPR013780">
    <property type="entry name" value="Glyco_hydro_b"/>
</dbReference>
<comment type="caution">
    <text evidence="4">The sequence shown here is derived from an EMBL/GenBank/DDBJ whole genome shotgun (WGS) entry which is preliminary data.</text>
</comment>
<dbReference type="InterPro" id="IPR017853">
    <property type="entry name" value="GH"/>
</dbReference>
<evidence type="ECO:0000313" key="4">
    <source>
        <dbReference type="EMBL" id="EAR09103.1"/>
    </source>
</evidence>
<dbReference type="SUPFAM" id="SSF51445">
    <property type="entry name" value="(Trans)glycosidases"/>
    <property type="match status" value="1"/>
</dbReference>
<dbReference type="GO" id="GO:0016798">
    <property type="term" value="F:hydrolase activity, acting on glycosyl bonds"/>
    <property type="evidence" value="ECO:0007669"/>
    <property type="project" value="UniProtKB-KW"/>
</dbReference>
<organism evidence="4 5">
    <name type="scientific">Reinekea blandensis MED297</name>
    <dbReference type="NCBI Taxonomy" id="314283"/>
    <lineage>
        <taxon>Bacteria</taxon>
        <taxon>Pseudomonadati</taxon>
        <taxon>Pseudomonadota</taxon>
        <taxon>Gammaproteobacteria</taxon>
        <taxon>Oceanospirillales</taxon>
        <taxon>Saccharospirillaceae</taxon>
        <taxon>Reinekea</taxon>
    </lineage>
</organism>
<sequence>MTADAGLTSATLVIEERTLVGNYDEFSYTELTKDPMAKVVTAEGERWEASYTFPDVAVYGYYFEVVANGETYIVHNNDFSVYWTPEKGSGGESMIAFQPSDTDAVRRYRHSSYDGTFAVPEWSKNAIYYYIFPERFRNGDTSNDPTVGQDTILGEAVEVHSDWNDAPWVPGTGDGSDEFYNNDFFGGDLQGIVEKLDYLADLGVNTLYINPIFEAASNHKYDTADYKNIDDNFGDNALFETLTTEASNRGIRVILDTSLNHTGSDSKYFDRYENFAELGAFEGETIQESSPFYDWYTFDPAGTTPEAMYEGWVGVDSLPNLNESDSWKAYAYGDADSVTNMWLDKGASGWRMDVAPWVSDEFWREWRDVVKANDADALTVAETWFDASKHLLGDMFDSTMNYIFRNAVQDFAAGESAEEMYQNLELMRENYPQEAFYALMNLLSTHDAARALHHFGYTGPESSAEAVAEAKTRLKLAVLFQMAYPGAPAIFYGDEVGVTGGEDPYNRATYPWADEGGNPDMALLDDFKALIQMRNDNAVLRTGSIDAPVYADENVIVLVRELNGTHAITAFNNAAETSEVTFTVDDLASLNFNDALSSEALAVPASGEITLTLPAIGGQVFISQ</sequence>
<keyword evidence="2" id="KW-0326">Glycosidase</keyword>
<evidence type="ECO:0000256" key="2">
    <source>
        <dbReference type="ARBA" id="ARBA00023295"/>
    </source>
</evidence>
<evidence type="ECO:0000256" key="1">
    <source>
        <dbReference type="ARBA" id="ARBA00022801"/>
    </source>
</evidence>
<name>A4BFK8_9GAMM</name>
<dbReference type="Pfam" id="PF00128">
    <property type="entry name" value="Alpha-amylase"/>
    <property type="match status" value="1"/>
</dbReference>
<dbReference type="Gene3D" id="2.60.40.1180">
    <property type="entry name" value="Golgi alpha-mannosidase II"/>
    <property type="match status" value="1"/>
</dbReference>
<dbReference type="SMART" id="SM00642">
    <property type="entry name" value="Aamy"/>
    <property type="match status" value="1"/>
</dbReference>
<keyword evidence="1" id="KW-0378">Hydrolase</keyword>
<dbReference type="Proteomes" id="UP000005953">
    <property type="component" value="Unassembled WGS sequence"/>
</dbReference>
<proteinExistence type="predicted"/>
<dbReference type="EMBL" id="AAOE01000013">
    <property type="protein sequence ID" value="EAR09103.1"/>
    <property type="molecule type" value="Genomic_DNA"/>
</dbReference>
<reference evidence="4 5" key="1">
    <citation type="submission" date="2006-02" db="EMBL/GenBank/DDBJ databases">
        <authorList>
            <person name="Pinhassi J."/>
            <person name="Pedros-Alio C."/>
            <person name="Ferriera S."/>
            <person name="Johnson J."/>
            <person name="Kravitz S."/>
            <person name="Halpern A."/>
            <person name="Remington K."/>
            <person name="Beeson K."/>
            <person name="Tran B."/>
            <person name="Rogers Y.-H."/>
            <person name="Friedman R."/>
            <person name="Venter J.C."/>
        </authorList>
    </citation>
    <scope>NUCLEOTIDE SEQUENCE [LARGE SCALE GENOMIC DNA]</scope>
    <source>
        <strain evidence="4 5">MED297</strain>
    </source>
</reference>
<evidence type="ECO:0000259" key="3">
    <source>
        <dbReference type="SMART" id="SM00642"/>
    </source>
</evidence>
<dbReference type="PANTHER" id="PTHR10357">
    <property type="entry name" value="ALPHA-AMYLASE FAMILY MEMBER"/>
    <property type="match status" value="1"/>
</dbReference>
<dbReference type="InterPro" id="IPR006047">
    <property type="entry name" value="GH13_cat_dom"/>
</dbReference>
<feature type="domain" description="Glycosyl hydrolase family 13 catalytic" evidence="3">
    <location>
        <begin position="130"/>
        <end position="534"/>
    </location>
</feature>
<gene>
    <name evidence="4" type="ORF">MED297_17213</name>
</gene>
<dbReference type="AlphaFoldDB" id="A4BFK8"/>
<accession>A4BFK8</accession>
<dbReference type="GO" id="GO:0005975">
    <property type="term" value="P:carbohydrate metabolic process"/>
    <property type="evidence" value="ECO:0007669"/>
    <property type="project" value="InterPro"/>
</dbReference>
<dbReference type="InterPro" id="IPR045857">
    <property type="entry name" value="O16G_dom_2"/>
</dbReference>
<dbReference type="SUPFAM" id="SSF51011">
    <property type="entry name" value="Glycosyl hydrolase domain"/>
    <property type="match status" value="1"/>
</dbReference>